<dbReference type="Proteomes" id="UP001158050">
    <property type="component" value="Unassembled WGS sequence"/>
</dbReference>
<name>A0ABY1R4G3_9FLAO</name>
<comment type="caution">
    <text evidence="1">The sequence shown here is derived from an EMBL/GenBank/DDBJ whole genome shotgun (WGS) entry which is preliminary data.</text>
</comment>
<dbReference type="SUPFAM" id="SSF52096">
    <property type="entry name" value="ClpP/crotonase"/>
    <property type="match status" value="1"/>
</dbReference>
<gene>
    <name evidence="1" type="ORF">SAMN05421679_10693</name>
</gene>
<keyword evidence="1" id="KW-0645">Protease</keyword>
<sequence length="271" mass="29764">MNILYEILHGTWLLESPDPQAYKKIADNILSGGSMNQEKAECYTVLGRQTSDGKGGIKTEDQVSVISMIGEMTKRSGMCNYGADYICQEFRKADANAEIKGHIAFFDGPGGNADAMPLFLALKSQLTKPVVALVERACSLHYWTACELSDHIMMANDLTAEVGSIGAQIMFEKPTNEIIVIRPKQSQDKNQDFLDAINGKPELLEAKLEPLAIAFQNGVKTNRPNVKEDTLHGKTYYAKEAISLGLADSIGDMQKAYNLVLTKAALRNTKK</sequence>
<dbReference type="RefSeq" id="WP_283417278.1">
    <property type="nucleotide sequence ID" value="NZ_FXUO01000006.1"/>
</dbReference>
<dbReference type="Gene3D" id="3.90.226.10">
    <property type="entry name" value="2-enoyl-CoA Hydratase, Chain A, domain 1"/>
    <property type="match status" value="1"/>
</dbReference>
<evidence type="ECO:0000313" key="2">
    <source>
        <dbReference type="Proteomes" id="UP001158050"/>
    </source>
</evidence>
<evidence type="ECO:0000313" key="1">
    <source>
        <dbReference type="EMBL" id="SMP94691.1"/>
    </source>
</evidence>
<proteinExistence type="predicted"/>
<keyword evidence="2" id="KW-1185">Reference proteome</keyword>
<dbReference type="EMBL" id="FXUO01000006">
    <property type="protein sequence ID" value="SMP94691.1"/>
    <property type="molecule type" value="Genomic_DNA"/>
</dbReference>
<dbReference type="InterPro" id="IPR029045">
    <property type="entry name" value="ClpP/crotonase-like_dom_sf"/>
</dbReference>
<reference evidence="1 2" key="1">
    <citation type="submission" date="2017-05" db="EMBL/GenBank/DDBJ databases">
        <authorList>
            <person name="Varghese N."/>
            <person name="Submissions S."/>
        </authorList>
    </citation>
    <scope>NUCLEOTIDE SEQUENCE [LARGE SCALE GENOMIC DNA]</scope>
    <source>
        <strain evidence="1 2">DSM 18015</strain>
    </source>
</reference>
<accession>A0ABY1R4G3</accession>
<organism evidence="1 2">
    <name type="scientific">Epilithonimonas pallida</name>
    <dbReference type="NCBI Taxonomy" id="373671"/>
    <lineage>
        <taxon>Bacteria</taxon>
        <taxon>Pseudomonadati</taxon>
        <taxon>Bacteroidota</taxon>
        <taxon>Flavobacteriia</taxon>
        <taxon>Flavobacteriales</taxon>
        <taxon>Weeksellaceae</taxon>
        <taxon>Chryseobacterium group</taxon>
        <taxon>Epilithonimonas</taxon>
    </lineage>
</organism>
<protein>
    <submittedName>
        <fullName evidence="1">Protease-4</fullName>
    </submittedName>
</protein>
<dbReference type="GO" id="GO:0006508">
    <property type="term" value="P:proteolysis"/>
    <property type="evidence" value="ECO:0007669"/>
    <property type="project" value="UniProtKB-KW"/>
</dbReference>
<dbReference type="GO" id="GO:0008233">
    <property type="term" value="F:peptidase activity"/>
    <property type="evidence" value="ECO:0007669"/>
    <property type="project" value="UniProtKB-KW"/>
</dbReference>
<keyword evidence="1" id="KW-0378">Hydrolase</keyword>